<reference evidence="2 3" key="1">
    <citation type="journal article" date="2009" name="Proc. Natl. Acad. Sci. U.S.A.">
        <title>Characterizing a model human gut microbiota composed of members of its two dominant bacterial phyla.</title>
        <authorList>
            <person name="Mahowald M.A."/>
            <person name="Rey F.E."/>
            <person name="Seedorf H."/>
            <person name="Turnbaugh P.J."/>
            <person name="Fulton R.S."/>
            <person name="Wollam A."/>
            <person name="Shah N."/>
            <person name="Wang C."/>
            <person name="Magrini V."/>
            <person name="Wilson R.K."/>
            <person name="Cantarel B.L."/>
            <person name="Coutinho P.M."/>
            <person name="Henrissat B."/>
            <person name="Crock L.W."/>
            <person name="Russell A."/>
            <person name="Verberkmoes N.C."/>
            <person name="Hettich R.L."/>
            <person name="Gordon J.I."/>
        </authorList>
    </citation>
    <scope>NUCLEOTIDE SEQUENCE [LARGE SCALE GENOMIC DNA]</scope>
    <source>
        <strain evidence="3">ATCC 33656 / DSM 3377 / JCM 17463 / KCTC 5835 / LMG 30912 / VPI 0990</strain>
    </source>
</reference>
<keyword evidence="1" id="KW-0812">Transmembrane</keyword>
<name>C4ZG08_AGARV</name>
<feature type="transmembrane region" description="Helical" evidence="1">
    <location>
        <begin position="12"/>
        <end position="33"/>
    </location>
</feature>
<organism evidence="2 3">
    <name type="scientific">Agathobacter rectalis (strain ATCC 33656 / DSM 3377 / JCM 17463 / KCTC 5835 / VPI 0990)</name>
    <name type="common">Eubacterium rectale</name>
    <dbReference type="NCBI Taxonomy" id="515619"/>
    <lineage>
        <taxon>Bacteria</taxon>
        <taxon>Bacillati</taxon>
        <taxon>Bacillota</taxon>
        <taxon>Clostridia</taxon>
        <taxon>Lachnospirales</taxon>
        <taxon>Lachnospiraceae</taxon>
        <taxon>Agathobacter</taxon>
    </lineage>
</organism>
<dbReference type="AlphaFoldDB" id="C4ZG08"/>
<sequence length="52" mass="5858">MAIDFPNRLGRLTHIYLCNVFIHLFVSLIRPLLSTKISEFIASSNDLPVGLT</sequence>
<gene>
    <name evidence="2" type="ordered locus">EUBREC_2483</name>
</gene>
<evidence type="ECO:0000313" key="3">
    <source>
        <dbReference type="Proteomes" id="UP000001477"/>
    </source>
</evidence>
<evidence type="ECO:0000313" key="2">
    <source>
        <dbReference type="EMBL" id="ACR76214.1"/>
    </source>
</evidence>
<keyword evidence="1" id="KW-1133">Transmembrane helix</keyword>
<protein>
    <submittedName>
        <fullName evidence="2">Uncharacterized protein</fullName>
    </submittedName>
</protein>
<accession>C4ZG08</accession>
<dbReference type="EMBL" id="CP001107">
    <property type="protein sequence ID" value="ACR76214.1"/>
    <property type="molecule type" value="Genomic_DNA"/>
</dbReference>
<dbReference type="HOGENOM" id="CLU_3079987_0_0_9"/>
<dbReference type="PaxDb" id="515619-EUBREC_2483"/>
<keyword evidence="1" id="KW-0472">Membrane</keyword>
<evidence type="ECO:0000256" key="1">
    <source>
        <dbReference type="SAM" id="Phobius"/>
    </source>
</evidence>
<dbReference type="STRING" id="515619.EUBREC_2483"/>
<dbReference type="Proteomes" id="UP000001477">
    <property type="component" value="Chromosome"/>
</dbReference>
<proteinExistence type="predicted"/>
<dbReference type="KEGG" id="ere:EUBREC_2483"/>